<feature type="transmembrane region" description="Helical" evidence="1">
    <location>
        <begin position="76"/>
        <end position="97"/>
    </location>
</feature>
<name>A0ABD0U1U7_DENTH</name>
<comment type="caution">
    <text evidence="2">The sequence shown here is derived from an EMBL/GenBank/DDBJ whole genome shotgun (WGS) entry which is preliminary data.</text>
</comment>
<dbReference type="EMBL" id="JANQDX010000018">
    <property type="protein sequence ID" value="KAL0905917.1"/>
    <property type="molecule type" value="Genomic_DNA"/>
</dbReference>
<keyword evidence="1" id="KW-1133">Transmembrane helix</keyword>
<sequence>MADPDVDHGFVFDEQGRTDVLRSPFFDVHFSHDDVTADDYLDQILYQLTRSIEEHIRPSQWVILGRRPLPPTSVTFPPTTVFGLLFLVVVSCLVRIAGISSKPEYQDSGEKQQLRLSIGRLSPGF</sequence>
<proteinExistence type="predicted"/>
<protein>
    <submittedName>
        <fullName evidence="2">Uncharacterized protein</fullName>
    </submittedName>
</protein>
<reference evidence="2 3" key="1">
    <citation type="journal article" date="2024" name="Plant Biotechnol. J.">
        <title>Dendrobium thyrsiflorum genome and its molecular insights into genes involved in important horticultural traits.</title>
        <authorList>
            <person name="Chen B."/>
            <person name="Wang J.Y."/>
            <person name="Zheng P.J."/>
            <person name="Li K.L."/>
            <person name="Liang Y.M."/>
            <person name="Chen X.F."/>
            <person name="Zhang C."/>
            <person name="Zhao X."/>
            <person name="He X."/>
            <person name="Zhang G.Q."/>
            <person name="Liu Z.J."/>
            <person name="Xu Q."/>
        </authorList>
    </citation>
    <scope>NUCLEOTIDE SEQUENCE [LARGE SCALE GENOMIC DNA]</scope>
    <source>
        <strain evidence="2">GZMU011</strain>
    </source>
</reference>
<keyword evidence="3" id="KW-1185">Reference proteome</keyword>
<evidence type="ECO:0000313" key="2">
    <source>
        <dbReference type="EMBL" id="KAL0905917.1"/>
    </source>
</evidence>
<gene>
    <name evidence="2" type="ORF">M5K25_024367</name>
</gene>
<keyword evidence="1" id="KW-0472">Membrane</keyword>
<keyword evidence="1" id="KW-0812">Transmembrane</keyword>
<dbReference type="Proteomes" id="UP001552299">
    <property type="component" value="Unassembled WGS sequence"/>
</dbReference>
<organism evidence="2 3">
    <name type="scientific">Dendrobium thyrsiflorum</name>
    <name type="common">Pinecone-like raceme dendrobium</name>
    <name type="synonym">Orchid</name>
    <dbReference type="NCBI Taxonomy" id="117978"/>
    <lineage>
        <taxon>Eukaryota</taxon>
        <taxon>Viridiplantae</taxon>
        <taxon>Streptophyta</taxon>
        <taxon>Embryophyta</taxon>
        <taxon>Tracheophyta</taxon>
        <taxon>Spermatophyta</taxon>
        <taxon>Magnoliopsida</taxon>
        <taxon>Liliopsida</taxon>
        <taxon>Asparagales</taxon>
        <taxon>Orchidaceae</taxon>
        <taxon>Epidendroideae</taxon>
        <taxon>Malaxideae</taxon>
        <taxon>Dendrobiinae</taxon>
        <taxon>Dendrobium</taxon>
    </lineage>
</organism>
<dbReference type="AlphaFoldDB" id="A0ABD0U1U7"/>
<accession>A0ABD0U1U7</accession>
<evidence type="ECO:0000256" key="1">
    <source>
        <dbReference type="SAM" id="Phobius"/>
    </source>
</evidence>
<evidence type="ECO:0000313" key="3">
    <source>
        <dbReference type="Proteomes" id="UP001552299"/>
    </source>
</evidence>